<dbReference type="Proteomes" id="UP001164929">
    <property type="component" value="Chromosome 1"/>
</dbReference>
<keyword evidence="1" id="KW-0813">Transport</keyword>
<dbReference type="InterPro" id="IPR039391">
    <property type="entry name" value="Phytocyanin-like"/>
</dbReference>
<keyword evidence="3" id="KW-0249">Electron transport</keyword>
<evidence type="ECO:0000259" key="8">
    <source>
        <dbReference type="PROSITE" id="PS51485"/>
    </source>
</evidence>
<dbReference type="PANTHER" id="PTHR33021">
    <property type="entry name" value="BLUE COPPER PROTEIN"/>
    <property type="match status" value="1"/>
</dbReference>
<dbReference type="PANTHER" id="PTHR33021:SF70">
    <property type="entry name" value="PHYTOCYANIN DOMAIN-CONTAINING PROTEIN"/>
    <property type="match status" value="1"/>
</dbReference>
<evidence type="ECO:0000256" key="2">
    <source>
        <dbReference type="ARBA" id="ARBA00022723"/>
    </source>
</evidence>
<evidence type="ECO:0000256" key="3">
    <source>
        <dbReference type="ARBA" id="ARBA00022982"/>
    </source>
</evidence>
<feature type="compositionally biased region" description="Low complexity" evidence="6">
    <location>
        <begin position="123"/>
        <end position="137"/>
    </location>
</feature>
<evidence type="ECO:0000256" key="1">
    <source>
        <dbReference type="ARBA" id="ARBA00022448"/>
    </source>
</evidence>
<name>A0AAD6WEX6_9ROSI</name>
<feature type="chain" id="PRO_5042195018" evidence="7">
    <location>
        <begin position="22"/>
        <end position="472"/>
    </location>
</feature>
<keyword evidence="2" id="KW-0479">Metal-binding</keyword>
<gene>
    <name evidence="9" type="ORF">NC653_000934</name>
</gene>
<evidence type="ECO:0000313" key="10">
    <source>
        <dbReference type="Proteomes" id="UP001164929"/>
    </source>
</evidence>
<proteinExistence type="predicted"/>
<evidence type="ECO:0000256" key="4">
    <source>
        <dbReference type="ARBA" id="ARBA00023008"/>
    </source>
</evidence>
<keyword evidence="5" id="KW-0325">Glycoprotein</keyword>
<dbReference type="InterPro" id="IPR008972">
    <property type="entry name" value="Cupredoxin"/>
</dbReference>
<dbReference type="EMBL" id="JAQIZT010000001">
    <property type="protein sequence ID" value="KAJ7010343.1"/>
    <property type="molecule type" value="Genomic_DNA"/>
</dbReference>
<keyword evidence="7" id="KW-0732">Signal</keyword>
<dbReference type="InterPro" id="IPR003245">
    <property type="entry name" value="Phytocyanin_dom"/>
</dbReference>
<dbReference type="GO" id="GO:0009055">
    <property type="term" value="F:electron transfer activity"/>
    <property type="evidence" value="ECO:0007669"/>
    <property type="project" value="InterPro"/>
</dbReference>
<organism evidence="9 10">
    <name type="scientific">Populus alba x Populus x berolinensis</name>
    <dbReference type="NCBI Taxonomy" id="444605"/>
    <lineage>
        <taxon>Eukaryota</taxon>
        <taxon>Viridiplantae</taxon>
        <taxon>Streptophyta</taxon>
        <taxon>Embryophyta</taxon>
        <taxon>Tracheophyta</taxon>
        <taxon>Spermatophyta</taxon>
        <taxon>Magnoliopsida</taxon>
        <taxon>eudicotyledons</taxon>
        <taxon>Gunneridae</taxon>
        <taxon>Pentapetalae</taxon>
        <taxon>rosids</taxon>
        <taxon>fabids</taxon>
        <taxon>Malpighiales</taxon>
        <taxon>Salicaceae</taxon>
        <taxon>Saliceae</taxon>
        <taxon>Populus</taxon>
    </lineage>
</organism>
<protein>
    <submittedName>
        <fullName evidence="9">Mavicyanin</fullName>
    </submittedName>
</protein>
<evidence type="ECO:0000256" key="6">
    <source>
        <dbReference type="SAM" id="MobiDB-lite"/>
    </source>
</evidence>
<keyword evidence="4" id="KW-0186">Copper</keyword>
<feature type="compositionally biased region" description="Polar residues" evidence="6">
    <location>
        <begin position="138"/>
        <end position="151"/>
    </location>
</feature>
<dbReference type="Pfam" id="PF02298">
    <property type="entry name" value="Cu_bind_like"/>
    <property type="match status" value="1"/>
</dbReference>
<feature type="signal peptide" evidence="7">
    <location>
        <begin position="1"/>
        <end position="21"/>
    </location>
</feature>
<feature type="domain" description="Phytocyanin" evidence="8">
    <location>
        <begin position="22"/>
        <end position="120"/>
    </location>
</feature>
<dbReference type="GO" id="GO:0046872">
    <property type="term" value="F:metal ion binding"/>
    <property type="evidence" value="ECO:0007669"/>
    <property type="project" value="UniProtKB-KW"/>
</dbReference>
<dbReference type="GO" id="GO:0005886">
    <property type="term" value="C:plasma membrane"/>
    <property type="evidence" value="ECO:0007669"/>
    <property type="project" value="TreeGrafter"/>
</dbReference>
<dbReference type="CDD" id="cd04216">
    <property type="entry name" value="Phytocyanin"/>
    <property type="match status" value="1"/>
</dbReference>
<feature type="region of interest" description="Disordered" evidence="6">
    <location>
        <begin position="120"/>
        <end position="151"/>
    </location>
</feature>
<dbReference type="SUPFAM" id="SSF49503">
    <property type="entry name" value="Cupredoxins"/>
    <property type="match status" value="1"/>
</dbReference>
<dbReference type="PROSITE" id="PS51485">
    <property type="entry name" value="PHYTOCYANIN"/>
    <property type="match status" value="1"/>
</dbReference>
<dbReference type="Gene3D" id="2.60.40.420">
    <property type="entry name" value="Cupredoxins - blue copper proteins"/>
    <property type="match status" value="1"/>
</dbReference>
<reference evidence="9 10" key="1">
    <citation type="journal article" date="2023" name="Mol. Ecol. Resour.">
        <title>Chromosome-level genome assembly of a triploid poplar Populus alba 'Berolinensis'.</title>
        <authorList>
            <person name="Chen S."/>
            <person name="Yu Y."/>
            <person name="Wang X."/>
            <person name="Wang S."/>
            <person name="Zhang T."/>
            <person name="Zhou Y."/>
            <person name="He R."/>
            <person name="Meng N."/>
            <person name="Wang Y."/>
            <person name="Liu W."/>
            <person name="Liu Z."/>
            <person name="Liu J."/>
            <person name="Guo Q."/>
            <person name="Huang H."/>
            <person name="Sederoff R.R."/>
            <person name="Wang G."/>
            <person name="Qu G."/>
            <person name="Chen S."/>
        </authorList>
    </citation>
    <scope>NUCLEOTIDE SEQUENCE [LARGE SCALE GENOMIC DNA]</scope>
    <source>
        <strain evidence="9">SC-2020</strain>
    </source>
</reference>
<evidence type="ECO:0000313" key="9">
    <source>
        <dbReference type="EMBL" id="KAJ7010343.1"/>
    </source>
</evidence>
<keyword evidence="10" id="KW-1185">Reference proteome</keyword>
<dbReference type="AlphaFoldDB" id="A0AAD6WEX6"/>
<comment type="caution">
    <text evidence="9">The sequence shown here is derived from an EMBL/GenBank/DDBJ whole genome shotgun (WGS) entry which is preliminary data.</text>
</comment>
<evidence type="ECO:0000256" key="5">
    <source>
        <dbReference type="ARBA" id="ARBA00023180"/>
    </source>
</evidence>
<dbReference type="FunFam" id="2.60.40.420:FF:000003">
    <property type="entry name" value="Blue copper"/>
    <property type="match status" value="1"/>
</dbReference>
<sequence>MGKLVLVISLVVLGLAITCNAATYMVGDNSGWDISTDLDTWAQGKKFVVGDLLLFQYSSSHSLEEVKKEDFDSCNTTNAARKFTNGNTTVPLTEPGTRYFVCGNQLHCLGGMKLQVNVEDNHANPPIGAPQAQPAGGTLTQPSSKSNNPASAIPTSAGSVYGGRDCIVMFCIKRNEKRQQSPWRLKERVLSFWAFVECFRFFSSGRYALLVREVLSFWAFVECFRFFSSGRYALLVREVLSFWAFVECFRFFSSGRYALLVRERDQQALLHAFGSGSSARQVQIHLALQELAFADKIMAQFLKEAKLISNELAAAGTPLGKAEFNANIFRLLPTEYHPIIADVSARNDHLSFHELPASLSDRFPDTATSRRMAPDLATLKISEEYKGKDKILVGRETEKPWRETQKPLLRGPTEDGLYRLPGVALQSLCQGAQAFISEKVSVEDWHAHLGHLHYPFVVSVINSFQLPVLPLQ</sequence>
<evidence type="ECO:0000256" key="7">
    <source>
        <dbReference type="SAM" id="SignalP"/>
    </source>
</evidence>
<accession>A0AAD6WEX6</accession>